<sequence length="89" mass="9005">MKAAFLMAVSVAGVLAISTAAHAQDMQAMPDQSNAAQLNAQSGASDSNASSYGGTMLTTKASGSVRDTWMSNPSTACTPGLSCNIYQGQ</sequence>
<feature type="signal peptide" evidence="2">
    <location>
        <begin position="1"/>
        <end position="23"/>
    </location>
</feature>
<accession>A0A0L0M3A5</accession>
<name>A0A0L0M3A5_9BURK</name>
<keyword evidence="2" id="KW-0732">Signal</keyword>
<protein>
    <submittedName>
        <fullName evidence="3">Uncharacterized protein</fullName>
    </submittedName>
</protein>
<dbReference type="RefSeq" id="WP_232316900.1">
    <property type="nucleotide sequence ID" value="NZ_LFJJ01000309.1"/>
</dbReference>
<comment type="caution">
    <text evidence="3">The sequence shown here is derived from an EMBL/GenBank/DDBJ whole genome shotgun (WGS) entry which is preliminary data.</text>
</comment>
<dbReference type="AlphaFoldDB" id="A0A0L0M3A5"/>
<reference evidence="4" key="1">
    <citation type="submission" date="2015-06" db="EMBL/GenBank/DDBJ databases">
        <title>Comparative genomics of Burkholderia leaf nodule symbionts.</title>
        <authorList>
            <person name="Carlier A."/>
            <person name="Eberl L."/>
            <person name="Pinto-Carbo M."/>
        </authorList>
    </citation>
    <scope>NUCLEOTIDE SEQUENCE [LARGE SCALE GENOMIC DNA]</scope>
    <source>
        <strain evidence="4">UZHbot4</strain>
    </source>
</reference>
<evidence type="ECO:0000256" key="2">
    <source>
        <dbReference type="SAM" id="SignalP"/>
    </source>
</evidence>
<evidence type="ECO:0000313" key="3">
    <source>
        <dbReference type="EMBL" id="KND56868.1"/>
    </source>
</evidence>
<feature type="compositionally biased region" description="Polar residues" evidence="1">
    <location>
        <begin position="30"/>
        <end position="53"/>
    </location>
</feature>
<dbReference type="EMBL" id="LFJJ01000309">
    <property type="protein sequence ID" value="KND56868.1"/>
    <property type="molecule type" value="Genomic_DNA"/>
</dbReference>
<evidence type="ECO:0000313" key="4">
    <source>
        <dbReference type="Proteomes" id="UP000036959"/>
    </source>
</evidence>
<dbReference type="Proteomes" id="UP000036959">
    <property type="component" value="Unassembled WGS sequence"/>
</dbReference>
<organism evidence="3 4">
    <name type="scientific">Candidatus Burkholderia verschuerenii</name>
    <dbReference type="NCBI Taxonomy" id="242163"/>
    <lineage>
        <taxon>Bacteria</taxon>
        <taxon>Pseudomonadati</taxon>
        <taxon>Pseudomonadota</taxon>
        <taxon>Betaproteobacteria</taxon>
        <taxon>Burkholderiales</taxon>
        <taxon>Burkholderiaceae</taxon>
        <taxon>Burkholderia</taxon>
    </lineage>
</organism>
<evidence type="ECO:0000256" key="1">
    <source>
        <dbReference type="SAM" id="MobiDB-lite"/>
    </source>
</evidence>
<proteinExistence type="predicted"/>
<gene>
    <name evidence="3" type="ORF">BVER_04010</name>
</gene>
<feature type="region of interest" description="Disordered" evidence="1">
    <location>
        <begin position="26"/>
        <end position="53"/>
    </location>
</feature>
<dbReference type="PATRIC" id="fig|242163.4.peg.4272"/>
<keyword evidence="4" id="KW-1185">Reference proteome</keyword>
<feature type="chain" id="PRO_5005544079" evidence="2">
    <location>
        <begin position="24"/>
        <end position="89"/>
    </location>
</feature>